<dbReference type="Gene3D" id="2.60.40.1220">
    <property type="match status" value="1"/>
</dbReference>
<name>A0ABN8F2I6_9BACT</name>
<organism evidence="4 5">
    <name type="scientific">Emticicia aquatica</name>
    <dbReference type="NCBI Taxonomy" id="1681835"/>
    <lineage>
        <taxon>Bacteria</taxon>
        <taxon>Pseudomonadati</taxon>
        <taxon>Bacteroidota</taxon>
        <taxon>Cytophagia</taxon>
        <taxon>Cytophagales</taxon>
        <taxon>Leadbetterellaceae</taxon>
        <taxon>Emticicia</taxon>
    </lineage>
</organism>
<dbReference type="InterPro" id="IPR014755">
    <property type="entry name" value="Cu-Rt/internalin_Ig-like"/>
</dbReference>
<dbReference type="Gene3D" id="2.60.40.1260">
    <property type="entry name" value="Lamin Tail domain"/>
    <property type="match status" value="2"/>
</dbReference>
<dbReference type="Gene3D" id="2.60.40.4070">
    <property type="match status" value="1"/>
</dbReference>
<accession>A0ABN8F2I6</accession>
<dbReference type="SUPFAM" id="SSF74853">
    <property type="entry name" value="Lamin A/C globular tail domain"/>
    <property type="match status" value="2"/>
</dbReference>
<feature type="signal peptide" evidence="2">
    <location>
        <begin position="1"/>
        <end position="32"/>
    </location>
</feature>
<keyword evidence="5" id="KW-1185">Reference proteome</keyword>
<reference evidence="4" key="1">
    <citation type="submission" date="2021-12" db="EMBL/GenBank/DDBJ databases">
        <authorList>
            <person name="Rodrigo-Torres L."/>
            <person name="Arahal R. D."/>
            <person name="Lucena T."/>
        </authorList>
    </citation>
    <scope>NUCLEOTIDE SEQUENCE</scope>
    <source>
        <strain evidence="4">CECT 8858</strain>
    </source>
</reference>
<proteinExistence type="predicted"/>
<comment type="caution">
    <text evidence="4">The sequence shown here is derived from an EMBL/GenBank/DDBJ whole genome shotgun (WGS) entry which is preliminary data.</text>
</comment>
<feature type="chain" id="PRO_5045789356" description="LTD domain-containing protein" evidence="2">
    <location>
        <begin position="33"/>
        <end position="575"/>
    </location>
</feature>
<dbReference type="Proteomes" id="UP000837932">
    <property type="component" value="Unassembled WGS sequence"/>
</dbReference>
<dbReference type="Pfam" id="PF00932">
    <property type="entry name" value="LTD"/>
    <property type="match status" value="2"/>
</dbReference>
<dbReference type="Pfam" id="PF13205">
    <property type="entry name" value="Big_5"/>
    <property type="match status" value="1"/>
</dbReference>
<dbReference type="PROSITE" id="PS51841">
    <property type="entry name" value="LTD"/>
    <property type="match status" value="2"/>
</dbReference>
<dbReference type="InterPro" id="IPR001322">
    <property type="entry name" value="Lamin_tail_dom"/>
</dbReference>
<dbReference type="InterPro" id="IPR036415">
    <property type="entry name" value="Lamin_tail_dom_sf"/>
</dbReference>
<evidence type="ECO:0000256" key="1">
    <source>
        <dbReference type="ARBA" id="ARBA00022729"/>
    </source>
</evidence>
<evidence type="ECO:0000259" key="3">
    <source>
        <dbReference type="PROSITE" id="PS51841"/>
    </source>
</evidence>
<feature type="domain" description="LTD" evidence="3">
    <location>
        <begin position="288"/>
        <end position="498"/>
    </location>
</feature>
<dbReference type="Pfam" id="PF13585">
    <property type="entry name" value="CHU_C"/>
    <property type="match status" value="1"/>
</dbReference>
<dbReference type="EMBL" id="CAKLPY010000004">
    <property type="protein sequence ID" value="CAH0997625.1"/>
    <property type="molecule type" value="Genomic_DNA"/>
</dbReference>
<dbReference type="InterPro" id="IPR032812">
    <property type="entry name" value="SbsA_Ig"/>
</dbReference>
<evidence type="ECO:0000256" key="2">
    <source>
        <dbReference type="SAM" id="SignalP"/>
    </source>
</evidence>
<keyword evidence="1 2" id="KW-0732">Signal</keyword>
<feature type="domain" description="LTD" evidence="3">
    <location>
        <begin position="31"/>
        <end position="145"/>
    </location>
</feature>
<sequence length="575" mass="64297">MIRKWCRFVFFRNLAAFTCTIFFVFCSMFCSAQNFNDLIISEIMADPTPSKGLPEKEFIELYNRSDKPIELNKFRLTYNTTTVTFPSFLLKSKNYVLVSSKANEKDFQIYGDVIGLNSFSLLNTGTTLVLKNPQNKTIFSVTYSDKWYEKGKNQGFSLEMIDTDFPCVEEGNWISSSADLQGSPAKENAAKMSKPDLSPPILTRLEFSGTTNVKLIFSEKLDSLSALSVNAYSFDKSLTIKQISVESPQNKNVNLTLNTSLAENTIYKLSVKNIADCSGNVLLLSEASLGNIKPADSGNVVLNEVLFNPKMNGEDFVEIYNRSDKIISLKNWSLANVDENGKIANFKTIATTDFILLPKQFLVITRNVKVVQNQYFKAVKTNFLEISSLPSFPDEAGSVVLMNESQKIFDRFDYSDKMHHPLIDDKSGVSLEKVNYNFASNIVSNWQSAASSEGFGTPGYANSQGIVDIQETVFKVEPAVFTPDGDGQNEVTNLTFKLYPNAFIANVQVFDIDGRLVKQIAQNQLLGVNTSIEWDGKNSQNQVVPAGYYIFLAELFNPNGEKKEFRGKVVVGSRF</sequence>
<evidence type="ECO:0000313" key="4">
    <source>
        <dbReference type="EMBL" id="CAH0997625.1"/>
    </source>
</evidence>
<gene>
    <name evidence="4" type="ORF">EMA8858_03759</name>
</gene>
<protein>
    <recommendedName>
        <fullName evidence="3">LTD domain-containing protein</fullName>
    </recommendedName>
</protein>
<evidence type="ECO:0000313" key="5">
    <source>
        <dbReference type="Proteomes" id="UP000837932"/>
    </source>
</evidence>